<gene>
    <name evidence="1" type="ORF">RC74_09710</name>
</gene>
<protein>
    <submittedName>
        <fullName evidence="1">Uncharacterized protein</fullName>
    </submittedName>
</protein>
<keyword evidence="2" id="KW-1185">Reference proteome</keyword>
<dbReference type="STRING" id="1579316.RC74_09710"/>
<evidence type="ECO:0000313" key="2">
    <source>
        <dbReference type="Proteomes" id="UP000070371"/>
    </source>
</evidence>
<name>A0A126V023_9RHOB</name>
<accession>A0A126V023</accession>
<dbReference type="Proteomes" id="UP000070371">
    <property type="component" value="Chromosome"/>
</dbReference>
<dbReference type="EMBL" id="CP014327">
    <property type="protein sequence ID" value="AML51497.1"/>
    <property type="molecule type" value="Genomic_DNA"/>
</dbReference>
<dbReference type="AlphaFoldDB" id="A0A126V023"/>
<sequence>MRCGFLPDLPHKFSLENGGNPVGKCHENLHFFYIIQMPILRISQLSLLGINCGGNGENGWPNKQTVHKIYVSTARSTFWGKIGFLYPSASINVLGFSFEMTRTTRIKTL</sequence>
<organism evidence="1 2">
    <name type="scientific">Falsihalocynthiibacter arcticus</name>
    <dbReference type="NCBI Taxonomy" id="1579316"/>
    <lineage>
        <taxon>Bacteria</taxon>
        <taxon>Pseudomonadati</taxon>
        <taxon>Pseudomonadota</taxon>
        <taxon>Alphaproteobacteria</taxon>
        <taxon>Rhodobacterales</taxon>
        <taxon>Roseobacteraceae</taxon>
        <taxon>Falsihalocynthiibacter</taxon>
    </lineage>
</organism>
<evidence type="ECO:0000313" key="1">
    <source>
        <dbReference type="EMBL" id="AML51497.1"/>
    </source>
</evidence>
<dbReference type="KEGG" id="hat:RC74_09710"/>
<reference evidence="1 2" key="1">
    <citation type="submission" date="2016-02" db="EMBL/GenBank/DDBJ databases">
        <title>Complete genome sequence of Halocynthiibacter arcticus PAMC 20958t from arctic marine sediment.</title>
        <authorList>
            <person name="Lee Y.M."/>
            <person name="Baek K."/>
            <person name="Lee H.K."/>
            <person name="Shin S.C."/>
        </authorList>
    </citation>
    <scope>NUCLEOTIDE SEQUENCE [LARGE SCALE GENOMIC DNA]</scope>
    <source>
        <strain evidence="1">PAMC 20958</strain>
    </source>
</reference>
<proteinExistence type="predicted"/>